<organism evidence="2 3">
    <name type="scientific">Paxillus rubicundulus Ve08.2h10</name>
    <dbReference type="NCBI Taxonomy" id="930991"/>
    <lineage>
        <taxon>Eukaryota</taxon>
        <taxon>Fungi</taxon>
        <taxon>Dikarya</taxon>
        <taxon>Basidiomycota</taxon>
        <taxon>Agaricomycotina</taxon>
        <taxon>Agaricomycetes</taxon>
        <taxon>Agaricomycetidae</taxon>
        <taxon>Boletales</taxon>
        <taxon>Paxilineae</taxon>
        <taxon>Paxillaceae</taxon>
        <taxon>Paxillus</taxon>
    </lineage>
</organism>
<feature type="compositionally biased region" description="Low complexity" evidence="1">
    <location>
        <begin position="80"/>
        <end position="94"/>
    </location>
</feature>
<feature type="compositionally biased region" description="Polar residues" evidence="1">
    <location>
        <begin position="191"/>
        <end position="200"/>
    </location>
</feature>
<dbReference type="InParanoid" id="A0A0D0E1X9"/>
<reference evidence="3" key="2">
    <citation type="submission" date="2015-01" db="EMBL/GenBank/DDBJ databases">
        <title>Evolutionary Origins and Diversification of the Mycorrhizal Mutualists.</title>
        <authorList>
            <consortium name="DOE Joint Genome Institute"/>
            <consortium name="Mycorrhizal Genomics Consortium"/>
            <person name="Kohler A."/>
            <person name="Kuo A."/>
            <person name="Nagy L.G."/>
            <person name="Floudas D."/>
            <person name="Copeland A."/>
            <person name="Barry K.W."/>
            <person name="Cichocki N."/>
            <person name="Veneault-Fourrey C."/>
            <person name="LaButti K."/>
            <person name="Lindquist E.A."/>
            <person name="Lipzen A."/>
            <person name="Lundell T."/>
            <person name="Morin E."/>
            <person name="Murat C."/>
            <person name="Riley R."/>
            <person name="Ohm R."/>
            <person name="Sun H."/>
            <person name="Tunlid A."/>
            <person name="Henrissat B."/>
            <person name="Grigoriev I.V."/>
            <person name="Hibbett D.S."/>
            <person name="Martin F."/>
        </authorList>
    </citation>
    <scope>NUCLEOTIDE SEQUENCE [LARGE SCALE GENOMIC DNA]</scope>
    <source>
        <strain evidence="3">Ve08.2h10</strain>
    </source>
</reference>
<evidence type="ECO:0000256" key="1">
    <source>
        <dbReference type="SAM" id="MobiDB-lite"/>
    </source>
</evidence>
<feature type="compositionally biased region" description="Polar residues" evidence="1">
    <location>
        <begin position="265"/>
        <end position="275"/>
    </location>
</feature>
<evidence type="ECO:0008006" key="4">
    <source>
        <dbReference type="Google" id="ProtNLM"/>
    </source>
</evidence>
<dbReference type="EMBL" id="KN824916">
    <property type="protein sequence ID" value="KIK97896.1"/>
    <property type="molecule type" value="Genomic_DNA"/>
</dbReference>
<feature type="region of interest" description="Disordered" evidence="1">
    <location>
        <begin position="79"/>
        <end position="107"/>
    </location>
</feature>
<dbReference type="Proteomes" id="UP000054538">
    <property type="component" value="Unassembled WGS sequence"/>
</dbReference>
<keyword evidence="3" id="KW-1185">Reference proteome</keyword>
<dbReference type="AlphaFoldDB" id="A0A0D0E1X9"/>
<gene>
    <name evidence="2" type="ORF">PAXRUDRAFT_824479</name>
</gene>
<dbReference type="HOGENOM" id="CLU_447658_0_0_1"/>
<sequence>MTKSEQDMSQSSKSSLTPSHRLWCASKTGLDVYVDGNMDLPQRQSSVASLETVASGEEQPPMQLTVLRGQLQRVRFANFPSKASPGKPAAPESEQSPDKSGSFGSGFKTTARKAAARFKFLKRRRNVESVHQHGILRKRRTSIEQQGVKMKAKAALARSSVSSIAESSSTPITFQLVVEPWLADRSKDDSLSSIPVSATQTDEDEDGSAPQASGGNDGEVSENDGAPVGTPHMDALTCSPTLFGPSSPPSHTPGTTSHAAHGSSLDPQAQSNSDTAAPLDENETNLSCADIPSKPCRQVQKHDRFWIADGNIVIEADNTQFQLHRSRLVEQSPLFAQAFGEPCPTSEEMGKAVAEELEFLDENGGKVYRLKNVTASDWAVLLELDRDLSQFHFTTPTLPVLSSLLRASTCLRFDRCRALAIKFLEIEWSCSLDNVGLEKKAGAIDVAVLGRKCGVKGVLPRAFYELARADGGYGLGSNRVETDTVRSEPGEEKEMLEGISKADLALIGRVREHMVLAWAQTAARLSPPCIDHTSPDCPSIATQRETWERRVHDSGVYQRFLFDPICGLQTLADIDWEEDGWCQECVRVRREVWSQERQKLWEWLGAELEG</sequence>
<feature type="region of interest" description="Disordered" evidence="1">
    <location>
        <begin position="187"/>
        <end position="291"/>
    </location>
</feature>
<reference evidence="2 3" key="1">
    <citation type="submission" date="2014-04" db="EMBL/GenBank/DDBJ databases">
        <authorList>
            <consortium name="DOE Joint Genome Institute"/>
            <person name="Kuo A."/>
            <person name="Kohler A."/>
            <person name="Jargeat P."/>
            <person name="Nagy L.G."/>
            <person name="Floudas D."/>
            <person name="Copeland A."/>
            <person name="Barry K.W."/>
            <person name="Cichocki N."/>
            <person name="Veneault-Fourrey C."/>
            <person name="LaButti K."/>
            <person name="Lindquist E.A."/>
            <person name="Lipzen A."/>
            <person name="Lundell T."/>
            <person name="Morin E."/>
            <person name="Murat C."/>
            <person name="Sun H."/>
            <person name="Tunlid A."/>
            <person name="Henrissat B."/>
            <person name="Grigoriev I.V."/>
            <person name="Hibbett D.S."/>
            <person name="Martin F."/>
            <person name="Nordberg H.P."/>
            <person name="Cantor M.N."/>
            <person name="Hua S.X."/>
        </authorList>
    </citation>
    <scope>NUCLEOTIDE SEQUENCE [LARGE SCALE GENOMIC DNA]</scope>
    <source>
        <strain evidence="2 3">Ve08.2h10</strain>
    </source>
</reference>
<name>A0A0D0E1X9_9AGAM</name>
<dbReference type="OrthoDB" id="2746456at2759"/>
<feature type="region of interest" description="Disordered" evidence="1">
    <location>
        <begin position="1"/>
        <end position="20"/>
    </location>
</feature>
<accession>A0A0D0E1X9</accession>
<evidence type="ECO:0000313" key="3">
    <source>
        <dbReference type="Proteomes" id="UP000054538"/>
    </source>
</evidence>
<protein>
    <recommendedName>
        <fullName evidence="4">BTB domain-containing protein</fullName>
    </recommendedName>
</protein>
<evidence type="ECO:0000313" key="2">
    <source>
        <dbReference type="EMBL" id="KIK97896.1"/>
    </source>
</evidence>
<proteinExistence type="predicted"/>